<dbReference type="RefSeq" id="WP_004213459.1">
    <property type="nucleotide sequence ID" value="NC_013923.1"/>
</dbReference>
<evidence type="ECO:0000313" key="3">
    <source>
        <dbReference type="EMBL" id="ELY34306.1"/>
    </source>
</evidence>
<dbReference type="Pfam" id="PF00903">
    <property type="entry name" value="Glyoxalase"/>
    <property type="match status" value="1"/>
</dbReference>
<name>D3T0T3_NATMM</name>
<dbReference type="SUPFAM" id="SSF54593">
    <property type="entry name" value="Glyoxalase/Bleomycin resistance protein/Dihydroxybiphenyl dioxygenase"/>
    <property type="match status" value="1"/>
</dbReference>
<keyword evidence="4" id="KW-1185">Reference proteome</keyword>
<dbReference type="InterPro" id="IPR004360">
    <property type="entry name" value="Glyas_Fos-R_dOase_dom"/>
</dbReference>
<gene>
    <name evidence="2" type="ordered locus">Nmag_3644</name>
    <name evidence="3" type="ORF">C500_00177</name>
</gene>
<reference evidence="2 4" key="2">
    <citation type="journal article" date="2012" name="BMC Genomics">
        <title>A comparative genomics perspective on the genetic content of the alkaliphilic haloarchaeon Natrialba magadii ATCC 43099T.</title>
        <authorList>
            <person name="Siddaramappa S."/>
            <person name="Challacombe J.F."/>
            <person name="Decastro R.E."/>
            <person name="Pfeiffer F."/>
            <person name="Sastre D.E."/>
            <person name="Gimenez M.I."/>
            <person name="Paggi R.A."/>
            <person name="Detter J.C."/>
            <person name="Davenport K.W."/>
            <person name="Goodwin L.A."/>
            <person name="Kyrpides N."/>
            <person name="Tapia R."/>
            <person name="Pitluck S."/>
            <person name="Lucas S."/>
            <person name="Woyke T."/>
            <person name="Maupin-Furlow J.A."/>
        </authorList>
    </citation>
    <scope>NUCLEOTIDE SEQUENCE [LARGE SCALE GENOMIC DNA]</scope>
    <source>
        <strain evidence="2">ATCC 43099</strain>
        <strain evidence="4">ATCC 43099 / DSM 3394 / CCM 3739 / CIP 104546 / IAM 13178 / JCM 8861 / NBRC 102185 / NCIMB 2190 / MS3</strain>
    </source>
</reference>
<dbReference type="PROSITE" id="PS51819">
    <property type="entry name" value="VOC"/>
    <property type="match status" value="1"/>
</dbReference>
<dbReference type="InterPro" id="IPR029068">
    <property type="entry name" value="Glyas_Bleomycin-R_OHBP_Dase"/>
</dbReference>
<dbReference type="InterPro" id="IPR037523">
    <property type="entry name" value="VOC_core"/>
</dbReference>
<dbReference type="GO" id="GO:0051213">
    <property type="term" value="F:dioxygenase activity"/>
    <property type="evidence" value="ECO:0007669"/>
    <property type="project" value="UniProtKB-KW"/>
</dbReference>
<organism evidence="2 4">
    <name type="scientific">Natrialba magadii (strain ATCC 43099 / DSM 3394 / CCM 3739 / CIP 104546 / IAM 13178 / JCM 8861 / NBRC 102185 / NCIMB 2190 / MS3)</name>
    <name type="common">Natronobacterium magadii</name>
    <dbReference type="NCBI Taxonomy" id="547559"/>
    <lineage>
        <taxon>Archaea</taxon>
        <taxon>Methanobacteriati</taxon>
        <taxon>Methanobacteriota</taxon>
        <taxon>Stenosarchaea group</taxon>
        <taxon>Halobacteria</taxon>
        <taxon>Halobacteriales</taxon>
        <taxon>Natrialbaceae</taxon>
        <taxon>Natrialba</taxon>
    </lineage>
</organism>
<dbReference type="PATRIC" id="fig|547559.17.peg.31"/>
<dbReference type="EMBL" id="AOHS01000007">
    <property type="protein sequence ID" value="ELY34306.1"/>
    <property type="molecule type" value="Genomic_DNA"/>
</dbReference>
<dbReference type="Gene3D" id="3.10.180.10">
    <property type="entry name" value="2,3-Dihydroxybiphenyl 1,2-Dioxygenase, domain 1"/>
    <property type="match status" value="1"/>
</dbReference>
<feature type="domain" description="VOC" evidence="1">
    <location>
        <begin position="5"/>
        <end position="132"/>
    </location>
</feature>
<protein>
    <submittedName>
        <fullName evidence="2">Glyoxalase domain protein (Nonfunctional)</fullName>
    </submittedName>
    <submittedName>
        <fullName evidence="3">Glyoxalase/bleomycin resistance protein/dioxygenase</fullName>
    </submittedName>
</protein>
<dbReference type="HOGENOM" id="CLU_1912402_0_0_2"/>
<evidence type="ECO:0000313" key="5">
    <source>
        <dbReference type="Proteomes" id="UP000011543"/>
    </source>
</evidence>
<dbReference type="GeneID" id="8826512"/>
<proteinExistence type="predicted"/>
<keyword evidence="2" id="KW-0614">Plasmid</keyword>
<reference evidence="2" key="4">
    <citation type="submission" date="2016-09" db="EMBL/GenBank/DDBJ databases">
        <authorList>
            <person name="Pfeiffer F."/>
        </authorList>
    </citation>
    <scope>NUCLEOTIDE SEQUENCE</scope>
    <source>
        <strain evidence="2">ATCC 43099</strain>
        <plasmid evidence="2">pNMAG01</plasmid>
    </source>
</reference>
<dbReference type="KEGG" id="nmg:Nmag_3644"/>
<evidence type="ECO:0000313" key="2">
    <source>
        <dbReference type="EMBL" id="ADD07192.1"/>
    </source>
</evidence>
<dbReference type="AlphaFoldDB" id="D3T0T3"/>
<sequence>MELESFYHVAIKVEDPETAAAFYREYLDAAIVDRRRAAESDDAFAVDAVVLEIADKRVYLFDQAPYEAAGIVEEQPLGFLHFGYVVTDGIEDAIATLSDDDVEIVMEPAVYDDSRIAFFVAPGGIRIELIEYLDYSSHCKSLHT</sequence>
<keyword evidence="3" id="KW-0560">Oxidoreductase</keyword>
<dbReference type="OrthoDB" id="6111at2157"/>
<dbReference type="Proteomes" id="UP000001879">
    <property type="component" value="Plasmid pNMAG01"/>
</dbReference>
<reference evidence="4" key="1">
    <citation type="submission" date="2010-02" db="EMBL/GenBank/DDBJ databases">
        <title>Complete sequence of plasmid 1 of Natrialba magadii ATCC 43099.</title>
        <authorList>
            <consortium name="US DOE Joint Genome Institute"/>
            <person name="Lucas S."/>
            <person name="Copeland A."/>
            <person name="Lapidus A."/>
            <person name="Cheng J.-F."/>
            <person name="Bruce D."/>
            <person name="Goodwin L."/>
            <person name="Pitluck S."/>
            <person name="Davenport K."/>
            <person name="Saunders E."/>
            <person name="Detter J.C."/>
            <person name="Han C."/>
            <person name="Tapia R."/>
            <person name="Land M."/>
            <person name="Hauser L."/>
            <person name="Kyrpides N."/>
            <person name="Mikhailova N."/>
            <person name="De Castro R.E."/>
            <person name="Maupin-Furlow J.A."/>
            <person name="Woyke T."/>
        </authorList>
    </citation>
    <scope>NUCLEOTIDE SEQUENCE [LARGE SCALE GENOMIC DNA]</scope>
    <source>
        <strain evidence="4">ATCC 43099 / DSM 3394 / CCM 3739 / CIP 104546 / IAM 13178 / JCM 8861 / NBRC 102185 / NCIMB 2190 / MS3</strain>
        <plasmid evidence="4">pNMAG01</plasmid>
    </source>
</reference>
<accession>D3T0T3</accession>
<dbReference type="Proteomes" id="UP000011543">
    <property type="component" value="Unassembled WGS sequence"/>
</dbReference>
<dbReference type="EMBL" id="CP001933">
    <property type="protein sequence ID" value="ADD07192.1"/>
    <property type="molecule type" value="Genomic_DNA"/>
</dbReference>
<evidence type="ECO:0000259" key="1">
    <source>
        <dbReference type="PROSITE" id="PS51819"/>
    </source>
</evidence>
<evidence type="ECO:0000313" key="4">
    <source>
        <dbReference type="Proteomes" id="UP000001879"/>
    </source>
</evidence>
<geneLocation type="plasmid" evidence="2 4">
    <name>pNMAG01</name>
</geneLocation>
<keyword evidence="3" id="KW-0223">Dioxygenase</keyword>
<dbReference type="CDD" id="cd06587">
    <property type="entry name" value="VOC"/>
    <property type="match status" value="1"/>
</dbReference>
<reference evidence="3 5" key="3">
    <citation type="journal article" date="2014" name="PLoS Genet.">
        <title>Phylogenetically driven sequencing of extremely halophilic archaea reveals strategies for static and dynamic osmo-response.</title>
        <authorList>
            <person name="Becker E.A."/>
            <person name="Seitzer P.M."/>
            <person name="Tritt A."/>
            <person name="Larsen D."/>
            <person name="Krusor M."/>
            <person name="Yao A.I."/>
            <person name="Wu D."/>
            <person name="Madern D."/>
            <person name="Eisen J.A."/>
            <person name="Darling A.E."/>
            <person name="Facciotti M.T."/>
        </authorList>
    </citation>
    <scope>NUCLEOTIDE SEQUENCE [LARGE SCALE GENOMIC DNA]</scope>
    <source>
        <strain evidence="5">ATCC 43099 / DSM 3394 / CCM 3739 / CIP 104546 / IAM 13178 / JCM 8861 / NBRC 102185 / NCIMB 2190 / MS3</strain>
        <strain evidence="3">MS-3</strain>
    </source>
</reference>